<dbReference type="KEGG" id="toy:FO059_15275"/>
<keyword evidence="6" id="KW-0560">Oxidoreductase</keyword>
<evidence type="ECO:0000256" key="7">
    <source>
        <dbReference type="ARBA" id="ARBA00023033"/>
    </source>
</evidence>
<dbReference type="RefSeq" id="WP_143909835.1">
    <property type="nucleotide sequence ID" value="NZ_CP041765.1"/>
</dbReference>
<dbReference type="PANTHER" id="PTHR43098">
    <property type="entry name" value="L-ORNITHINE N(5)-MONOOXYGENASE-RELATED"/>
    <property type="match status" value="1"/>
</dbReference>
<keyword evidence="3" id="KW-0285">Flavoprotein</keyword>
<accession>A0A516X5V9</accession>
<dbReference type="InterPro" id="IPR050775">
    <property type="entry name" value="FAD-binding_Monooxygenases"/>
</dbReference>
<dbReference type="PANTHER" id="PTHR43098:SF3">
    <property type="entry name" value="L-ORNITHINE N(5)-MONOOXYGENASE-RELATED"/>
    <property type="match status" value="1"/>
</dbReference>
<keyword evidence="5" id="KW-0521">NADP</keyword>
<dbReference type="OrthoDB" id="5168853at2"/>
<dbReference type="GO" id="GO:0016709">
    <property type="term" value="F:oxidoreductase activity, acting on paired donors, with incorporation or reduction of molecular oxygen, NAD(P)H as one donor, and incorporation of one atom of oxygen"/>
    <property type="evidence" value="ECO:0007669"/>
    <property type="project" value="UniProtKB-ARBA"/>
</dbReference>
<dbReference type="AlphaFoldDB" id="A0A516X5V9"/>
<organism evidence="8 9">
    <name type="scientific">Tomitella fengzijianii</name>
    <dbReference type="NCBI Taxonomy" id="2597660"/>
    <lineage>
        <taxon>Bacteria</taxon>
        <taxon>Bacillati</taxon>
        <taxon>Actinomycetota</taxon>
        <taxon>Actinomycetes</taxon>
        <taxon>Mycobacteriales</taxon>
        <taxon>Tomitella</taxon>
    </lineage>
</organism>
<gene>
    <name evidence="8" type="ORF">FO059_15275</name>
</gene>
<sequence>MTIHDAAPSAARPQDGQAGPTDVLIVGAGFAGLYMLHAIRTLGLSAVLLEAGDGVGGTWHHNRYPGARCDVDSIDYSYSFDPAIRAEWTWSERYPSAPEIRRYLEFVADRLGLRRDIRLSTRVRAAEFDEHAESWSVTADDGRTWRARWLVFATGSLSQANAPDFPGASEYRGRLLHTADWPRDADLRGRRVGVIGTGSSGVQAIPVLAEEAEHLVVFQRTPGFVVPARNHPLSPDETAAIEADYATRRQALRESFGGWHLPPSSGPAADVPHGERLAELERRWSIGGLCLQSAFSDVMTDPAANEQVARFVRDRIRDTVHDPSTAETLCPTGYPLGAKRLCVGTDYYETYNRGNVDLVDLRATPLETFTPGGIRTSAQEYALDAVVLATGFDAMTGALDRIDIRGRGGRRLRDEWAAGPRSYLGLSVAGFPNMFVLAGPGSPSVMSNVVVSIEQHVEWVRDLLAHLADTGTGTVEATAEAQDRWVELGNQIASATLYPSADSWYMGANVPGKPRVFMPFLGGVGTYRGICDGVAADGYKGFTLG</sequence>
<evidence type="ECO:0000256" key="5">
    <source>
        <dbReference type="ARBA" id="ARBA00022857"/>
    </source>
</evidence>
<evidence type="ECO:0000256" key="3">
    <source>
        <dbReference type="ARBA" id="ARBA00022630"/>
    </source>
</evidence>
<evidence type="ECO:0000256" key="2">
    <source>
        <dbReference type="ARBA" id="ARBA00010139"/>
    </source>
</evidence>
<keyword evidence="7" id="KW-0503">Monooxygenase</keyword>
<dbReference type="InterPro" id="IPR036188">
    <property type="entry name" value="FAD/NAD-bd_sf"/>
</dbReference>
<keyword evidence="4" id="KW-0274">FAD</keyword>
<dbReference type="Proteomes" id="UP000317344">
    <property type="component" value="Chromosome"/>
</dbReference>
<evidence type="ECO:0000256" key="6">
    <source>
        <dbReference type="ARBA" id="ARBA00023002"/>
    </source>
</evidence>
<name>A0A516X5V9_9ACTN</name>
<evidence type="ECO:0000256" key="4">
    <source>
        <dbReference type="ARBA" id="ARBA00022827"/>
    </source>
</evidence>
<reference evidence="8 9" key="2">
    <citation type="submission" date="2019-07" db="EMBL/GenBank/DDBJ databases">
        <authorList>
            <person name="Huang Y."/>
        </authorList>
    </citation>
    <scope>NUCLEOTIDE SEQUENCE [LARGE SCALE GENOMIC DNA]</scope>
    <source>
        <strain evidence="8 9">HY188</strain>
    </source>
</reference>
<comment type="similarity">
    <text evidence="2">Belongs to the FAD-binding monooxygenase family.</text>
</comment>
<keyword evidence="9" id="KW-1185">Reference proteome</keyword>
<comment type="cofactor">
    <cofactor evidence="1">
        <name>FAD</name>
        <dbReference type="ChEBI" id="CHEBI:57692"/>
    </cofactor>
</comment>
<dbReference type="Pfam" id="PF13738">
    <property type="entry name" value="Pyr_redox_3"/>
    <property type="match status" value="1"/>
</dbReference>
<dbReference type="EMBL" id="CP041765">
    <property type="protein sequence ID" value="QDQ98430.1"/>
    <property type="molecule type" value="Genomic_DNA"/>
</dbReference>
<evidence type="ECO:0000313" key="9">
    <source>
        <dbReference type="Proteomes" id="UP000317344"/>
    </source>
</evidence>
<dbReference type="Gene3D" id="3.50.50.60">
    <property type="entry name" value="FAD/NAD(P)-binding domain"/>
    <property type="match status" value="2"/>
</dbReference>
<evidence type="ECO:0000256" key="1">
    <source>
        <dbReference type="ARBA" id="ARBA00001974"/>
    </source>
</evidence>
<evidence type="ECO:0000313" key="8">
    <source>
        <dbReference type="EMBL" id="QDQ98430.1"/>
    </source>
</evidence>
<dbReference type="SUPFAM" id="SSF51905">
    <property type="entry name" value="FAD/NAD(P)-binding domain"/>
    <property type="match status" value="2"/>
</dbReference>
<protein>
    <submittedName>
        <fullName evidence="8">NAD(P)/FAD-dependent oxidoreductase</fullName>
    </submittedName>
</protein>
<proteinExistence type="inferred from homology"/>
<reference evidence="8 9" key="1">
    <citation type="submission" date="2019-07" db="EMBL/GenBank/DDBJ databases">
        <title>Tomitella cavernea sp. nov., an actinomycete isolated from soil.</title>
        <authorList>
            <person name="Cheng J."/>
        </authorList>
    </citation>
    <scope>NUCLEOTIDE SEQUENCE [LARGE SCALE GENOMIC DNA]</scope>
    <source>
        <strain evidence="8 9">HY188</strain>
    </source>
</reference>